<accession>A0ABR0E6Z5</accession>
<keyword evidence="2" id="KW-1185">Reference proteome</keyword>
<evidence type="ECO:0000313" key="2">
    <source>
        <dbReference type="Proteomes" id="UP001305779"/>
    </source>
</evidence>
<dbReference type="Proteomes" id="UP001305779">
    <property type="component" value="Unassembled WGS sequence"/>
</dbReference>
<sequence>MADFSSFVTGHDADDAKTLDEIVSTIGVLMKERPGLQALMKYRVAKRDKRDTMRFEQFFDYIGPDLDTLNKLTECYADWMTKPSTFWCWKVKGIGDPQAYVVDAFMQDVVELRKHLPKNTSAQDTARALCSRNLFPRSTPVKVETVIVDMMNRGGRYLNLEKTLGKGICMVMGTQLSETLWYKILPKSGEKFNTAMKCVRETPAVEVQELFADLRETIIQSKLQELRAVPMVTA</sequence>
<name>A0ABR0E6Z5_ZASCE</name>
<dbReference type="EMBL" id="JAXOVC010000009">
    <property type="protein sequence ID" value="KAK4496858.1"/>
    <property type="molecule type" value="Genomic_DNA"/>
</dbReference>
<evidence type="ECO:0000313" key="1">
    <source>
        <dbReference type="EMBL" id="KAK4496858.1"/>
    </source>
</evidence>
<protein>
    <submittedName>
        <fullName evidence="1">Uncharacterized protein</fullName>
    </submittedName>
</protein>
<comment type="caution">
    <text evidence="1">The sequence shown here is derived from an EMBL/GenBank/DDBJ whole genome shotgun (WGS) entry which is preliminary data.</text>
</comment>
<reference evidence="1 2" key="1">
    <citation type="journal article" date="2023" name="G3 (Bethesda)">
        <title>A chromosome-level genome assembly of Zasmidium syzygii isolated from banana leaves.</title>
        <authorList>
            <person name="van Westerhoven A.C."/>
            <person name="Mehrabi R."/>
            <person name="Talebi R."/>
            <person name="Steentjes M.B.F."/>
            <person name="Corcolon B."/>
            <person name="Chong P.A."/>
            <person name="Kema G.H.J."/>
            <person name="Seidl M.F."/>
        </authorList>
    </citation>
    <scope>NUCLEOTIDE SEQUENCE [LARGE SCALE GENOMIC DNA]</scope>
    <source>
        <strain evidence="1 2">P124</strain>
    </source>
</reference>
<organism evidence="1 2">
    <name type="scientific">Zasmidium cellare</name>
    <name type="common">Wine cellar mold</name>
    <name type="synonym">Racodium cellare</name>
    <dbReference type="NCBI Taxonomy" id="395010"/>
    <lineage>
        <taxon>Eukaryota</taxon>
        <taxon>Fungi</taxon>
        <taxon>Dikarya</taxon>
        <taxon>Ascomycota</taxon>
        <taxon>Pezizomycotina</taxon>
        <taxon>Dothideomycetes</taxon>
        <taxon>Dothideomycetidae</taxon>
        <taxon>Mycosphaerellales</taxon>
        <taxon>Mycosphaerellaceae</taxon>
        <taxon>Zasmidium</taxon>
    </lineage>
</organism>
<proteinExistence type="predicted"/>
<gene>
    <name evidence="1" type="ORF">PRZ48_011307</name>
</gene>